<feature type="compositionally biased region" description="Basic residues" evidence="1">
    <location>
        <begin position="250"/>
        <end position="261"/>
    </location>
</feature>
<feature type="compositionally biased region" description="Polar residues" evidence="1">
    <location>
        <begin position="227"/>
        <end position="245"/>
    </location>
</feature>
<feature type="compositionally biased region" description="Basic and acidic residues" evidence="1">
    <location>
        <begin position="128"/>
        <end position="142"/>
    </location>
</feature>
<reference evidence="2 3" key="1">
    <citation type="submission" date="2019-03" db="EMBL/GenBank/DDBJ databases">
        <title>Single cell metagenomics reveals metabolic interactions within the superorganism composed of flagellate Streblomastix strix and complex community of Bacteroidetes bacteria on its surface.</title>
        <authorList>
            <person name="Treitli S.C."/>
            <person name="Kolisko M."/>
            <person name="Husnik F."/>
            <person name="Keeling P."/>
            <person name="Hampl V."/>
        </authorList>
    </citation>
    <scope>NUCLEOTIDE SEQUENCE [LARGE SCALE GENOMIC DNA]</scope>
    <source>
        <strain evidence="2">ST1C</strain>
    </source>
</reference>
<feature type="region of interest" description="Disordered" evidence="1">
    <location>
        <begin position="200"/>
        <end position="272"/>
    </location>
</feature>
<feature type="compositionally biased region" description="Basic and acidic residues" evidence="1">
    <location>
        <begin position="1"/>
        <end position="15"/>
    </location>
</feature>
<gene>
    <name evidence="2" type="ORF">EZS28_038871</name>
</gene>
<evidence type="ECO:0000313" key="3">
    <source>
        <dbReference type="Proteomes" id="UP000324800"/>
    </source>
</evidence>
<feature type="compositionally biased region" description="Acidic residues" evidence="1">
    <location>
        <begin position="143"/>
        <end position="152"/>
    </location>
</feature>
<feature type="region of interest" description="Disordered" evidence="1">
    <location>
        <begin position="120"/>
        <end position="160"/>
    </location>
</feature>
<dbReference type="AlphaFoldDB" id="A0A5J4U6L8"/>
<accession>A0A5J4U6L8</accession>
<organism evidence="2 3">
    <name type="scientific">Streblomastix strix</name>
    <dbReference type="NCBI Taxonomy" id="222440"/>
    <lineage>
        <taxon>Eukaryota</taxon>
        <taxon>Metamonada</taxon>
        <taxon>Preaxostyla</taxon>
        <taxon>Oxymonadida</taxon>
        <taxon>Streblomastigidae</taxon>
        <taxon>Streblomastix</taxon>
    </lineage>
</organism>
<name>A0A5J4U6L8_9EUKA</name>
<feature type="region of interest" description="Disordered" evidence="1">
    <location>
        <begin position="1"/>
        <end position="70"/>
    </location>
</feature>
<protein>
    <submittedName>
        <fullName evidence="2">Uncharacterized protein</fullName>
    </submittedName>
</protein>
<evidence type="ECO:0000313" key="2">
    <source>
        <dbReference type="EMBL" id="KAA6365602.1"/>
    </source>
</evidence>
<sequence length="310" mass="35224">MQIDLPENHSDKDSTWTEDEAPQHQVTTSQLKQPAQPIQRIQQIQVQPKQYTTVQNPRQRDRRNIAPNQDYINEQEILQEKLAALQGEKEQNGTIEQLTGLQLSSGAQSPSLNARLRLKEAGSISANNREKIDPQMNEGHENAEEEEEEQTDETALNQNEDYRVNINSYSIVQENLGIQSQNYQVLNTMSQMDKDNIGPAQVGVHEKPKKGKESKKIKPTEGLIVSNEPSQGSNDQIQIQTASTFPKTKATPKKKARKKQNRLNSNQKPLIKKIKRSISADLKGTLQPREISVEISLWNREQERADYDNS</sequence>
<proteinExistence type="predicted"/>
<dbReference type="Proteomes" id="UP000324800">
    <property type="component" value="Unassembled WGS sequence"/>
</dbReference>
<comment type="caution">
    <text evidence="2">The sequence shown here is derived from an EMBL/GenBank/DDBJ whole genome shotgun (WGS) entry which is preliminary data.</text>
</comment>
<feature type="compositionally biased region" description="Low complexity" evidence="1">
    <location>
        <begin position="33"/>
        <end position="50"/>
    </location>
</feature>
<evidence type="ECO:0000256" key="1">
    <source>
        <dbReference type="SAM" id="MobiDB-lite"/>
    </source>
</evidence>
<dbReference type="EMBL" id="SNRW01020295">
    <property type="protein sequence ID" value="KAA6365602.1"/>
    <property type="molecule type" value="Genomic_DNA"/>
</dbReference>